<keyword evidence="2" id="KW-0812">Transmembrane</keyword>
<dbReference type="KEGG" id="cyj:Cyan7822_1589"/>
<dbReference type="Proteomes" id="UP000008206">
    <property type="component" value="Chromosome"/>
</dbReference>
<protein>
    <recommendedName>
        <fullName evidence="5">DUF1517 domain-containing protein</fullName>
    </recommendedName>
</protein>
<accession>E0U6D7</accession>
<feature type="transmembrane region" description="Helical" evidence="2">
    <location>
        <begin position="111"/>
        <end position="135"/>
    </location>
</feature>
<evidence type="ECO:0000256" key="2">
    <source>
        <dbReference type="SAM" id="Phobius"/>
    </source>
</evidence>
<evidence type="ECO:0000256" key="1">
    <source>
        <dbReference type="SAM" id="MobiDB-lite"/>
    </source>
</evidence>
<organism evidence="3 4">
    <name type="scientific">Gloeothece verrucosa (strain PCC 7822)</name>
    <name type="common">Cyanothece sp. (strain PCC 7822)</name>
    <dbReference type="NCBI Taxonomy" id="497965"/>
    <lineage>
        <taxon>Bacteria</taxon>
        <taxon>Bacillati</taxon>
        <taxon>Cyanobacteriota</taxon>
        <taxon>Cyanophyceae</taxon>
        <taxon>Oscillatoriophycideae</taxon>
        <taxon>Chroococcales</taxon>
        <taxon>Aphanothecaceae</taxon>
        <taxon>Gloeothece</taxon>
        <taxon>Gloeothece verrucosa</taxon>
    </lineage>
</organism>
<proteinExistence type="predicted"/>
<dbReference type="InterPro" id="IPR053023">
    <property type="entry name" value="FLAP_modulator"/>
</dbReference>
<evidence type="ECO:0008006" key="5">
    <source>
        <dbReference type="Google" id="ProtNLM"/>
    </source>
</evidence>
<keyword evidence="2" id="KW-0472">Membrane</keyword>
<dbReference type="PANTHER" id="PTHR33975">
    <property type="entry name" value="MYELIN-ASSOCIATED OLIGODENDROCYTE BASIC PROTEIN"/>
    <property type="match status" value="1"/>
</dbReference>
<evidence type="ECO:0000313" key="4">
    <source>
        <dbReference type="Proteomes" id="UP000008206"/>
    </source>
</evidence>
<keyword evidence="4" id="KW-1185">Reference proteome</keyword>
<reference evidence="4" key="1">
    <citation type="journal article" date="2011" name="MBio">
        <title>Novel metabolic attributes of the genus Cyanothece, comprising a group of unicellular nitrogen-fixing Cyanobacteria.</title>
        <authorList>
            <person name="Bandyopadhyay A."/>
            <person name="Elvitigala T."/>
            <person name="Welsh E."/>
            <person name="Stockel J."/>
            <person name="Liberton M."/>
            <person name="Min H."/>
            <person name="Sherman L.A."/>
            <person name="Pakrasi H.B."/>
        </authorList>
    </citation>
    <scope>NUCLEOTIDE SEQUENCE [LARGE SCALE GENOMIC DNA]</scope>
    <source>
        <strain evidence="4">PCC 7822</strain>
    </source>
</reference>
<keyword evidence="2" id="KW-1133">Transmembrane helix</keyword>
<dbReference type="PANTHER" id="PTHR33975:SF2">
    <property type="entry name" value="MYELIN-ASSOCIATED OLIGODENDROCYTE BASIC PROTEIN"/>
    <property type="match status" value="1"/>
</dbReference>
<dbReference type="HOGENOM" id="CLU_047333_1_0_3"/>
<dbReference type="EMBL" id="CP002198">
    <property type="protein sequence ID" value="ADN13580.1"/>
    <property type="molecule type" value="Genomic_DNA"/>
</dbReference>
<feature type="compositionally biased region" description="Low complexity" evidence="1">
    <location>
        <begin position="53"/>
        <end position="75"/>
    </location>
</feature>
<dbReference type="AlphaFoldDB" id="E0U6D7"/>
<feature type="region of interest" description="Disordered" evidence="1">
    <location>
        <begin position="45"/>
        <end position="86"/>
    </location>
</feature>
<gene>
    <name evidence="3" type="ordered locus">Cyan7822_1589</name>
</gene>
<dbReference type="eggNOG" id="COG4371">
    <property type="taxonomic scope" value="Bacteria"/>
</dbReference>
<name>E0U6D7_GLOV7</name>
<dbReference type="InterPro" id="IPR010903">
    <property type="entry name" value="DUF1517"/>
</dbReference>
<dbReference type="RefSeq" id="WP_013321687.1">
    <property type="nucleotide sequence ID" value="NC_014501.1"/>
</dbReference>
<evidence type="ECO:0000313" key="3">
    <source>
        <dbReference type="EMBL" id="ADN13580.1"/>
    </source>
</evidence>
<sequence>MFKNINLKLLLVTTLTLSLIKLDIPLSRTTSQTSWVNIGSQVEARRSGGRSSGGSFSRSSSHSSSSSSSSSSGSTSHDHSRRTHGSHTEIEIEMGDDDHYAPAGTSNNAGAMLFVNIILLSLMALILFAVIYSIFKSLAATPKGTRKADNQIVTLTKLQVALLAKATGVQSELSELIVRVDPNSKQGLWELLQESVLVLLRHSEDWSHGLATSKSMKIDQAEADFNQLSLKERSKLCAETLTNINGKIEHQDIKLAADESAAYIIVTLLLGTADTRPLFKQIHSIEELKQALERLANVPPDYLMKLELIWSPQEESDSLTYEEFISHYTDMMQLV</sequence>
<dbReference type="Pfam" id="PF07466">
    <property type="entry name" value="DUF1517"/>
    <property type="match status" value="1"/>
</dbReference>
<dbReference type="OrthoDB" id="570903at2"/>
<dbReference type="PIRSF" id="PIRSF037221">
    <property type="entry name" value="DUF1517"/>
    <property type="match status" value="1"/>
</dbReference>
<dbReference type="STRING" id="497965.Cyan7822_1589"/>